<evidence type="ECO:0000259" key="6">
    <source>
        <dbReference type="PROSITE" id="PS50404"/>
    </source>
</evidence>
<evidence type="ECO:0000313" key="9">
    <source>
        <dbReference type="Proteomes" id="UP001161247"/>
    </source>
</evidence>
<dbReference type="PROSITE" id="PS50404">
    <property type="entry name" value="GST_NTER"/>
    <property type="match status" value="1"/>
</dbReference>
<dbReference type="AlphaFoldDB" id="A0AAV1DEK0"/>
<dbReference type="InterPro" id="IPR034347">
    <property type="entry name" value="GST_Phi_C"/>
</dbReference>
<dbReference type="GO" id="GO:0004364">
    <property type="term" value="F:glutathione transferase activity"/>
    <property type="evidence" value="ECO:0007669"/>
    <property type="project" value="UniProtKB-EC"/>
</dbReference>
<dbReference type="InterPro" id="IPR004045">
    <property type="entry name" value="Glutathione_S-Trfase_N"/>
</dbReference>
<comment type="similarity">
    <text evidence="1">Belongs to the GST superfamily. Phi family.</text>
</comment>
<dbReference type="SFLD" id="SFLDG01154">
    <property type="entry name" value="Main.5:_Phi-like"/>
    <property type="match status" value="1"/>
</dbReference>
<evidence type="ECO:0000256" key="5">
    <source>
        <dbReference type="ARBA" id="ARBA00081070"/>
    </source>
</evidence>
<dbReference type="InterPro" id="IPR010987">
    <property type="entry name" value="Glutathione-S-Trfase_C-like"/>
</dbReference>
<dbReference type="InterPro" id="IPR036282">
    <property type="entry name" value="Glutathione-S-Trfase_C_sf"/>
</dbReference>
<evidence type="ECO:0000313" key="8">
    <source>
        <dbReference type="EMBL" id="CAI9105358.1"/>
    </source>
</evidence>
<dbReference type="CDD" id="cd03187">
    <property type="entry name" value="GST_C_Phi"/>
    <property type="match status" value="1"/>
</dbReference>
<dbReference type="InterPro" id="IPR004046">
    <property type="entry name" value="GST_C"/>
</dbReference>
<dbReference type="GO" id="GO:0005737">
    <property type="term" value="C:cytoplasm"/>
    <property type="evidence" value="ECO:0007669"/>
    <property type="project" value="TreeGrafter"/>
</dbReference>
<feature type="domain" description="GST N-terminal" evidence="6">
    <location>
        <begin position="1"/>
        <end position="82"/>
    </location>
</feature>
<comment type="catalytic activity">
    <reaction evidence="4">
        <text>RX + glutathione = an S-substituted glutathione + a halide anion + H(+)</text>
        <dbReference type="Rhea" id="RHEA:16437"/>
        <dbReference type="ChEBI" id="CHEBI:15378"/>
        <dbReference type="ChEBI" id="CHEBI:16042"/>
        <dbReference type="ChEBI" id="CHEBI:17792"/>
        <dbReference type="ChEBI" id="CHEBI:57925"/>
        <dbReference type="ChEBI" id="CHEBI:90779"/>
        <dbReference type="EC" id="2.5.1.18"/>
    </reaction>
</comment>
<dbReference type="InterPro" id="IPR036249">
    <property type="entry name" value="Thioredoxin-like_sf"/>
</dbReference>
<dbReference type="Proteomes" id="UP001161247">
    <property type="component" value="Chromosome 5"/>
</dbReference>
<sequence length="212" mass="23494">MGIKVYGSPVSPGVRRVLAALSEKELDYEFINVNMMTGDHKKEPFISINPFGQVPGFEDGDVKLFESRAIVRYIEQAYKDKNPLSFDDAKKMGPVYSWMEAEALHFDTAAGSLAFQLALAPLFGMPTNDAVVAEKEAKLGPVLDIYEARLSKSKYLGADTYTLADMLHLPTIHYLSGTKAKALFDARPHVKAWVADILARPAWARVLEKTKA</sequence>
<dbReference type="PANTHER" id="PTHR43900">
    <property type="entry name" value="GLUTATHIONE S-TRANSFERASE RHO"/>
    <property type="match status" value="1"/>
</dbReference>
<evidence type="ECO:0000256" key="1">
    <source>
        <dbReference type="ARBA" id="ARBA00010128"/>
    </source>
</evidence>
<dbReference type="SUPFAM" id="SSF47616">
    <property type="entry name" value="GST C-terminal domain-like"/>
    <property type="match status" value="1"/>
</dbReference>
<dbReference type="PROSITE" id="PS50405">
    <property type="entry name" value="GST_CTER"/>
    <property type="match status" value="1"/>
</dbReference>
<proteinExistence type="inferred from homology"/>
<dbReference type="PANTHER" id="PTHR43900:SF27">
    <property type="entry name" value="GLUTATHIONE S-TRANSFERASE-LIKE"/>
    <property type="match status" value="1"/>
</dbReference>
<protein>
    <recommendedName>
        <fullName evidence="2">glutathione transferase</fullName>
        <ecNumber evidence="2">2.5.1.18</ecNumber>
    </recommendedName>
    <alternativeName>
        <fullName evidence="5">GST class-phi</fullName>
    </alternativeName>
</protein>
<reference evidence="8" key="1">
    <citation type="submission" date="2023-03" db="EMBL/GenBank/DDBJ databases">
        <authorList>
            <person name="Julca I."/>
        </authorList>
    </citation>
    <scope>NUCLEOTIDE SEQUENCE</scope>
</reference>
<dbReference type="CDD" id="cd03053">
    <property type="entry name" value="GST_N_Phi"/>
    <property type="match status" value="1"/>
</dbReference>
<accession>A0AAV1DEK0</accession>
<dbReference type="GO" id="GO:0006749">
    <property type="term" value="P:glutathione metabolic process"/>
    <property type="evidence" value="ECO:0007669"/>
    <property type="project" value="TreeGrafter"/>
</dbReference>
<evidence type="ECO:0000256" key="3">
    <source>
        <dbReference type="ARBA" id="ARBA00022679"/>
    </source>
</evidence>
<gene>
    <name evidence="8" type="ORF">OLC1_LOCUS14075</name>
</gene>
<evidence type="ECO:0000256" key="2">
    <source>
        <dbReference type="ARBA" id="ARBA00012452"/>
    </source>
</evidence>
<organism evidence="8 9">
    <name type="scientific">Oldenlandia corymbosa var. corymbosa</name>
    <dbReference type="NCBI Taxonomy" id="529605"/>
    <lineage>
        <taxon>Eukaryota</taxon>
        <taxon>Viridiplantae</taxon>
        <taxon>Streptophyta</taxon>
        <taxon>Embryophyta</taxon>
        <taxon>Tracheophyta</taxon>
        <taxon>Spermatophyta</taxon>
        <taxon>Magnoliopsida</taxon>
        <taxon>eudicotyledons</taxon>
        <taxon>Gunneridae</taxon>
        <taxon>Pentapetalae</taxon>
        <taxon>asterids</taxon>
        <taxon>lamiids</taxon>
        <taxon>Gentianales</taxon>
        <taxon>Rubiaceae</taxon>
        <taxon>Rubioideae</taxon>
        <taxon>Spermacoceae</taxon>
        <taxon>Hedyotis-Oldenlandia complex</taxon>
        <taxon>Oldenlandia</taxon>
    </lineage>
</organism>
<dbReference type="EC" id="2.5.1.18" evidence="2"/>
<dbReference type="SFLD" id="SFLDG00358">
    <property type="entry name" value="Main_(cytGST)"/>
    <property type="match status" value="1"/>
</dbReference>
<dbReference type="Pfam" id="PF02798">
    <property type="entry name" value="GST_N"/>
    <property type="match status" value="1"/>
</dbReference>
<name>A0AAV1DEK0_OLDCO</name>
<evidence type="ECO:0000256" key="4">
    <source>
        <dbReference type="ARBA" id="ARBA00047960"/>
    </source>
</evidence>
<dbReference type="SUPFAM" id="SSF52833">
    <property type="entry name" value="Thioredoxin-like"/>
    <property type="match status" value="1"/>
</dbReference>
<dbReference type="Gene3D" id="3.40.30.10">
    <property type="entry name" value="Glutaredoxin"/>
    <property type="match status" value="1"/>
</dbReference>
<dbReference type="GO" id="GO:0009407">
    <property type="term" value="P:toxin catabolic process"/>
    <property type="evidence" value="ECO:0007669"/>
    <property type="project" value="UniProtKB-ARBA"/>
</dbReference>
<feature type="domain" description="GST C-terminal" evidence="7">
    <location>
        <begin position="88"/>
        <end position="212"/>
    </location>
</feature>
<dbReference type="FunFam" id="3.40.30.10:FF:000016">
    <property type="entry name" value="Glutathione S-transferase F2"/>
    <property type="match status" value="1"/>
</dbReference>
<dbReference type="InterPro" id="IPR040079">
    <property type="entry name" value="Glutathione_S-Trfase"/>
</dbReference>
<dbReference type="EMBL" id="OX459122">
    <property type="protein sequence ID" value="CAI9105358.1"/>
    <property type="molecule type" value="Genomic_DNA"/>
</dbReference>
<dbReference type="Gene3D" id="1.20.1050.10">
    <property type="match status" value="1"/>
</dbReference>
<dbReference type="Pfam" id="PF00043">
    <property type="entry name" value="GST_C"/>
    <property type="match status" value="1"/>
</dbReference>
<keyword evidence="9" id="KW-1185">Reference proteome</keyword>
<evidence type="ECO:0000259" key="7">
    <source>
        <dbReference type="PROSITE" id="PS50405"/>
    </source>
</evidence>
<dbReference type="FunFam" id="1.20.1050.10:FF:000004">
    <property type="entry name" value="Glutathione S-transferase F2"/>
    <property type="match status" value="1"/>
</dbReference>
<keyword evidence="3" id="KW-0808">Transferase</keyword>
<dbReference type="GO" id="GO:0043295">
    <property type="term" value="F:glutathione binding"/>
    <property type="evidence" value="ECO:0007669"/>
    <property type="project" value="TreeGrafter"/>
</dbReference>
<dbReference type="SFLD" id="SFLDS00019">
    <property type="entry name" value="Glutathione_Transferase_(cytos"/>
    <property type="match status" value="1"/>
</dbReference>